<dbReference type="RefSeq" id="WP_353635031.1">
    <property type="nucleotide sequence ID" value="NZ_CP159204.1"/>
</dbReference>
<protein>
    <submittedName>
        <fullName evidence="2">Uncharacterized protein</fullName>
    </submittedName>
</protein>
<evidence type="ECO:0000256" key="1">
    <source>
        <dbReference type="SAM" id="MobiDB-lite"/>
    </source>
</evidence>
<accession>A0AAU8CF89</accession>
<organism evidence="2">
    <name type="scientific">Halobacterium sp. NMX12-1</name>
    <dbReference type="NCBI Taxonomy" id="3166650"/>
    <lineage>
        <taxon>Archaea</taxon>
        <taxon>Methanobacteriati</taxon>
        <taxon>Methanobacteriota</taxon>
        <taxon>Stenosarchaea group</taxon>
        <taxon>Halobacteria</taxon>
        <taxon>Halobacteriales</taxon>
        <taxon>Halobacteriaceae</taxon>
        <taxon>Halobacterium</taxon>
    </lineage>
</organism>
<dbReference type="KEGG" id="hanx:ABSL23_05815"/>
<feature type="region of interest" description="Disordered" evidence="1">
    <location>
        <begin position="129"/>
        <end position="153"/>
    </location>
</feature>
<name>A0AAU8CF89_9EURY</name>
<dbReference type="AlphaFoldDB" id="A0AAU8CF89"/>
<proteinExistence type="predicted"/>
<evidence type="ECO:0000313" key="2">
    <source>
        <dbReference type="EMBL" id="XCF17526.1"/>
    </source>
</evidence>
<gene>
    <name evidence="2" type="ORF">ABSL23_05815</name>
</gene>
<dbReference type="GeneID" id="91108646"/>
<feature type="compositionally biased region" description="Basic and acidic residues" evidence="1">
    <location>
        <begin position="134"/>
        <end position="153"/>
    </location>
</feature>
<sequence length="153" mass="17021">MPTNSSPNADDARSTIERVLDGSHVADAVQRASTSIGRWLESTGTRLTRVVQGSFLYRWLTAEPDPDVIVIDLRETYTVGPFIAILDRIVETFVPYYRQSLLKRGIDALTALAARAADTRPGRLLVALFEPPEPPDHSDQRGDDCDPEKSRKE</sequence>
<reference evidence="2" key="1">
    <citation type="submission" date="2024-06" db="EMBL/GenBank/DDBJ databases">
        <title>Genome Sequence of an extremely halophilic archaeon isolated from Permian era halite, Salado Formation, Carlsbad, New Mexico: Halobacterium sp. strain NMX12-1.</title>
        <authorList>
            <person name="Sotoa L."/>
            <person name="DasSarma P."/>
            <person name="Anton B.P."/>
            <person name="Vincze T."/>
            <person name="Verma I."/>
            <person name="Eralp B."/>
            <person name="Powers D.W."/>
            <person name="Dozier B.L."/>
            <person name="Roberts R.J."/>
            <person name="DasSarma S."/>
        </authorList>
    </citation>
    <scope>NUCLEOTIDE SEQUENCE</scope>
    <source>
        <strain evidence="2">NMX12-1</strain>
    </source>
</reference>
<dbReference type="EMBL" id="CP159204">
    <property type="protein sequence ID" value="XCF17526.1"/>
    <property type="molecule type" value="Genomic_DNA"/>
</dbReference>